<gene>
    <name evidence="1" type="ORF">ACFO3D_10390</name>
</gene>
<evidence type="ECO:0000313" key="2">
    <source>
        <dbReference type="Proteomes" id="UP001595989"/>
    </source>
</evidence>
<keyword evidence="2" id="KW-1185">Reference proteome</keyword>
<accession>A0ABV9DIE2</accession>
<reference evidence="2" key="1">
    <citation type="journal article" date="2019" name="Int. J. Syst. Evol. Microbiol.">
        <title>The Global Catalogue of Microorganisms (GCM) 10K type strain sequencing project: providing services to taxonomists for standard genome sequencing and annotation.</title>
        <authorList>
            <consortium name="The Broad Institute Genomics Platform"/>
            <consortium name="The Broad Institute Genome Sequencing Center for Infectious Disease"/>
            <person name="Wu L."/>
            <person name="Ma J."/>
        </authorList>
    </citation>
    <scope>NUCLEOTIDE SEQUENCE [LARGE SCALE GENOMIC DNA]</scope>
    <source>
        <strain evidence="2">CGMCC 4.7426</strain>
    </source>
</reference>
<proteinExistence type="predicted"/>
<dbReference type="SUPFAM" id="SSF52833">
    <property type="entry name" value="Thioredoxin-like"/>
    <property type="match status" value="1"/>
</dbReference>
<name>A0ABV9DIE2_9BACI</name>
<protein>
    <submittedName>
        <fullName evidence="1">Thioredoxin family protein</fullName>
    </submittedName>
</protein>
<dbReference type="Pfam" id="PF14595">
    <property type="entry name" value="Thioredoxin_9"/>
    <property type="match status" value="1"/>
</dbReference>
<dbReference type="RefSeq" id="WP_390295825.1">
    <property type="nucleotide sequence ID" value="NZ_JBHSFU010000005.1"/>
</dbReference>
<comment type="caution">
    <text evidence="1">The sequence shown here is derived from an EMBL/GenBank/DDBJ whole genome shotgun (WGS) entry which is preliminary data.</text>
</comment>
<organism evidence="1 2">
    <name type="scientific">Virgibacillus kekensis</name>
    <dbReference type="NCBI Taxonomy" id="202261"/>
    <lineage>
        <taxon>Bacteria</taxon>
        <taxon>Bacillati</taxon>
        <taxon>Bacillota</taxon>
        <taxon>Bacilli</taxon>
        <taxon>Bacillales</taxon>
        <taxon>Bacillaceae</taxon>
        <taxon>Virgibacillus</taxon>
    </lineage>
</organism>
<dbReference type="EMBL" id="JBHSFU010000005">
    <property type="protein sequence ID" value="MFC4558616.1"/>
    <property type="molecule type" value="Genomic_DNA"/>
</dbReference>
<evidence type="ECO:0000313" key="1">
    <source>
        <dbReference type="EMBL" id="MFC4558616.1"/>
    </source>
</evidence>
<dbReference type="Proteomes" id="UP001595989">
    <property type="component" value="Unassembled WGS sequence"/>
</dbReference>
<dbReference type="Gene3D" id="3.40.30.10">
    <property type="entry name" value="Glutaredoxin"/>
    <property type="match status" value="1"/>
</dbReference>
<sequence length="185" mass="21931">MNLNHWYEKAVNPDTYIESMNQHKASLLHIYDEFTPPEDTDFFEKLAEKNLRVIVLTEDWCGDAMLNIPILIRLAEQARMSVRMLLRDENLELMDQYLTNGKSRSIPIFIFIDEAGNEIAKWGPRAKTIQEFVDNSRNNLPSKEAEDYEEKSKEMFMFMTKSYRDNTDFWKEVYNSLKKTLQKTL</sequence>
<dbReference type="InterPro" id="IPR036249">
    <property type="entry name" value="Thioredoxin-like_sf"/>
</dbReference>